<dbReference type="EMBL" id="LYOS01000002">
    <property type="protein sequence ID" value="OFV68274.1"/>
    <property type="molecule type" value="Genomic_DNA"/>
</dbReference>
<dbReference type="InterPro" id="IPR051829">
    <property type="entry name" value="Multiheme_Cytochr_ET"/>
</dbReference>
<dbReference type="PANTHER" id="PTHR35038">
    <property type="entry name" value="DISSIMILATORY SULFITE REDUCTASE SIRA"/>
    <property type="match status" value="1"/>
</dbReference>
<keyword evidence="3" id="KW-1185">Reference proteome</keyword>
<organism evidence="2 3">
    <name type="scientific">Candidatus Syntropharchaeum caldarium</name>
    <dbReference type="NCBI Taxonomy" id="1838285"/>
    <lineage>
        <taxon>Archaea</taxon>
        <taxon>Methanobacteriati</taxon>
        <taxon>Methanobacteriota</taxon>
        <taxon>Stenosarchaea group</taxon>
        <taxon>Methanomicrobia</taxon>
        <taxon>Methanosarcinales</taxon>
        <taxon>ANME-2 cluster</taxon>
        <taxon>Candidatus Syntropharchaeum</taxon>
    </lineage>
</organism>
<evidence type="ECO:0000313" key="2">
    <source>
        <dbReference type="EMBL" id="OFV68274.1"/>
    </source>
</evidence>
<keyword evidence="1" id="KW-0732">Signal</keyword>
<comment type="caution">
    <text evidence="2">The sequence shown here is derived from an EMBL/GenBank/DDBJ whole genome shotgun (WGS) entry which is preliminary data.</text>
</comment>
<dbReference type="SUPFAM" id="SSF48695">
    <property type="entry name" value="Multiheme cytochromes"/>
    <property type="match status" value="1"/>
</dbReference>
<evidence type="ECO:0000256" key="1">
    <source>
        <dbReference type="ARBA" id="ARBA00022729"/>
    </source>
</evidence>
<dbReference type="Proteomes" id="UP000186940">
    <property type="component" value="Unassembled WGS sequence"/>
</dbReference>
<protein>
    <submittedName>
        <fullName evidence="2">Uncharacterized protein</fullName>
    </submittedName>
</protein>
<sequence>MNHKNLSLLLVAVITIGIFALPQSVALFSGQHSWYDLSAGPNDVPCEKCHGDIADEMIDSDNGAHRNLTCAMCHRTCFSNYTYASGEGSGSTAGEEAHAASTVECMDCHGIYHEIYHGSYYTWDHWSYSEYSGNCDKCHWSGGYSDFISAGGFGIEDPANPGHNTTATDTGEKAAHRKFVLDAMNESLMEGANEACIGCHTRVGVNITWTKNVVLEFSASENEYGNWSIPDFSAAGSNVTASTYRNNWTNSY</sequence>
<dbReference type="AlphaFoldDB" id="A0A1F2PB57"/>
<dbReference type="STRING" id="1838285.SCAL_000914"/>
<proteinExistence type="predicted"/>
<gene>
    <name evidence="2" type="ORF">SCAL_000914</name>
</gene>
<evidence type="ECO:0000313" key="3">
    <source>
        <dbReference type="Proteomes" id="UP000186940"/>
    </source>
</evidence>
<dbReference type="InterPro" id="IPR036280">
    <property type="entry name" value="Multihaem_cyt_sf"/>
</dbReference>
<accession>A0A1F2PB57</accession>
<reference evidence="2" key="1">
    <citation type="submission" date="2016-05" db="EMBL/GenBank/DDBJ databases">
        <title>Microbial consortia oxidize butane by reversing methanogenesis.</title>
        <authorList>
            <person name="Laso-Perez R."/>
            <person name="Richter M."/>
            <person name="Wegener G."/>
            <person name="Musat F."/>
        </authorList>
    </citation>
    <scope>NUCLEOTIDE SEQUENCE [LARGE SCALE GENOMIC DNA]</scope>
    <source>
        <strain evidence="2">BOX2</strain>
    </source>
</reference>
<dbReference type="PANTHER" id="PTHR35038:SF8">
    <property type="entry name" value="C-TYPE POLYHEME CYTOCHROME OMCC"/>
    <property type="match status" value="1"/>
</dbReference>
<name>A0A1F2PB57_9EURY</name>